<dbReference type="Proteomes" id="UP000315017">
    <property type="component" value="Chromosome"/>
</dbReference>
<proteinExistence type="inferred from homology"/>
<dbReference type="SUPFAM" id="SSF75625">
    <property type="entry name" value="YebC-like"/>
    <property type="match status" value="1"/>
</dbReference>
<dbReference type="PANTHER" id="PTHR12532">
    <property type="entry name" value="TRANSLATIONAL ACTIVATOR OF CYTOCHROME C OXIDASE 1"/>
    <property type="match status" value="1"/>
</dbReference>
<dbReference type="InterPro" id="IPR029072">
    <property type="entry name" value="YebC-like"/>
</dbReference>
<dbReference type="GO" id="GO:0005829">
    <property type="term" value="C:cytosol"/>
    <property type="evidence" value="ECO:0007669"/>
    <property type="project" value="TreeGrafter"/>
</dbReference>
<dbReference type="Pfam" id="PF20772">
    <property type="entry name" value="TACO1_YebC_N"/>
    <property type="match status" value="1"/>
</dbReference>
<dbReference type="InterPro" id="IPR048300">
    <property type="entry name" value="TACO1_YebC-like_2nd/3rd_dom"/>
</dbReference>
<keyword evidence="8" id="KW-1185">Reference proteome</keyword>
<keyword evidence="2 4" id="KW-0805">Transcription regulation</keyword>
<dbReference type="OrthoDB" id="9781053at2"/>
<dbReference type="InterPro" id="IPR026564">
    <property type="entry name" value="Transcrip_reg_TACO1-like_dom3"/>
</dbReference>
<dbReference type="KEGG" id="aagg:ETAA8_48670"/>
<keyword evidence="4" id="KW-0963">Cytoplasm</keyword>
<dbReference type="RefSeq" id="WP_145094060.1">
    <property type="nucleotide sequence ID" value="NZ_CP036274.1"/>
</dbReference>
<organism evidence="7 8">
    <name type="scientific">Anatilimnocola aggregata</name>
    <dbReference type="NCBI Taxonomy" id="2528021"/>
    <lineage>
        <taxon>Bacteria</taxon>
        <taxon>Pseudomonadati</taxon>
        <taxon>Planctomycetota</taxon>
        <taxon>Planctomycetia</taxon>
        <taxon>Pirellulales</taxon>
        <taxon>Pirellulaceae</taxon>
        <taxon>Anatilimnocola</taxon>
    </lineage>
</organism>
<gene>
    <name evidence="7" type="primary">yeeN</name>
    <name evidence="7" type="ORF">ETAA8_48670</name>
</gene>
<evidence type="ECO:0000256" key="4">
    <source>
        <dbReference type="HAMAP-Rule" id="MF_00693"/>
    </source>
</evidence>
<dbReference type="InterPro" id="IPR002876">
    <property type="entry name" value="Transcrip_reg_TACO1-like"/>
</dbReference>
<evidence type="ECO:0000256" key="3">
    <source>
        <dbReference type="ARBA" id="ARBA00023163"/>
    </source>
</evidence>
<evidence type="ECO:0000256" key="1">
    <source>
        <dbReference type="ARBA" id="ARBA00008724"/>
    </source>
</evidence>
<evidence type="ECO:0000256" key="2">
    <source>
        <dbReference type="ARBA" id="ARBA00023015"/>
    </source>
</evidence>
<dbReference type="HAMAP" id="MF_00693">
    <property type="entry name" value="Transcrip_reg_TACO1"/>
    <property type="match status" value="1"/>
</dbReference>
<comment type="subcellular location">
    <subcellularLocation>
        <location evidence="4">Cytoplasm</location>
    </subcellularLocation>
</comment>
<accession>A0A517YHR7</accession>
<evidence type="ECO:0000259" key="6">
    <source>
        <dbReference type="Pfam" id="PF20772"/>
    </source>
</evidence>
<dbReference type="AlphaFoldDB" id="A0A517YHR7"/>
<evidence type="ECO:0000313" key="7">
    <source>
        <dbReference type="EMBL" id="QDU29752.1"/>
    </source>
</evidence>
<name>A0A517YHR7_9BACT</name>
<dbReference type="InterPro" id="IPR017856">
    <property type="entry name" value="Integrase-like_N"/>
</dbReference>
<dbReference type="GO" id="GO:0003677">
    <property type="term" value="F:DNA binding"/>
    <property type="evidence" value="ECO:0007669"/>
    <property type="project" value="UniProtKB-UniRule"/>
</dbReference>
<protein>
    <recommendedName>
        <fullName evidence="4">Probable transcriptional regulatory protein ETAA8_48670</fullName>
    </recommendedName>
</protein>
<dbReference type="Gene3D" id="3.30.70.980">
    <property type="match status" value="2"/>
</dbReference>
<dbReference type="EMBL" id="CP036274">
    <property type="protein sequence ID" value="QDU29752.1"/>
    <property type="molecule type" value="Genomic_DNA"/>
</dbReference>
<dbReference type="NCBIfam" id="NF009044">
    <property type="entry name" value="PRK12378.1"/>
    <property type="match status" value="1"/>
</dbReference>
<feature type="domain" description="TACO1/YebC-like second and third" evidence="5">
    <location>
        <begin position="81"/>
        <end position="236"/>
    </location>
</feature>
<dbReference type="Pfam" id="PF01709">
    <property type="entry name" value="Transcrip_reg"/>
    <property type="match status" value="1"/>
</dbReference>
<feature type="domain" description="TACO1/YebC-like N-terminal" evidence="6">
    <location>
        <begin position="4"/>
        <end position="73"/>
    </location>
</feature>
<sequence length="240" mass="26455">MGRNFENRKASIFKTAGQKSKLYSKYGKQLYVVAKNGVPDPEKNPALRAFIEKAKKDQIPAHVIDKAIEKAKGVGGEDFVSARYEGFGPGNSMVIVDCLTDNNNRTITDVRNCFTKTGSRLGAAGSVTRSFDHLAILSFKGDKEEQVLEAMISADVNIEEIESTNGTLTIYAPAGEFFKAKTALLQAFPETKFEAQEITFLPQASKALSPEDLPMFEKFLDMLNDCDDVQDVYHNVELPG</sequence>
<comment type="similarity">
    <text evidence="1 4">Belongs to the TACO1 family.</text>
</comment>
<evidence type="ECO:0000259" key="5">
    <source>
        <dbReference type="Pfam" id="PF01709"/>
    </source>
</evidence>
<dbReference type="PANTHER" id="PTHR12532:SF0">
    <property type="entry name" value="TRANSLATIONAL ACTIVATOR OF CYTOCHROME C OXIDASE 1"/>
    <property type="match status" value="1"/>
</dbReference>
<dbReference type="InterPro" id="IPR049083">
    <property type="entry name" value="TACO1_YebC_N"/>
</dbReference>
<keyword evidence="3 4" id="KW-0804">Transcription</keyword>
<dbReference type="GO" id="GO:0006355">
    <property type="term" value="P:regulation of DNA-templated transcription"/>
    <property type="evidence" value="ECO:0007669"/>
    <property type="project" value="UniProtKB-UniRule"/>
</dbReference>
<keyword evidence="4" id="KW-0238">DNA-binding</keyword>
<dbReference type="Gene3D" id="1.10.10.200">
    <property type="match status" value="1"/>
</dbReference>
<reference evidence="7 8" key="1">
    <citation type="submission" date="2019-02" db="EMBL/GenBank/DDBJ databases">
        <title>Deep-cultivation of Planctomycetes and their phenomic and genomic characterization uncovers novel biology.</title>
        <authorList>
            <person name="Wiegand S."/>
            <person name="Jogler M."/>
            <person name="Boedeker C."/>
            <person name="Pinto D."/>
            <person name="Vollmers J."/>
            <person name="Rivas-Marin E."/>
            <person name="Kohn T."/>
            <person name="Peeters S.H."/>
            <person name="Heuer A."/>
            <person name="Rast P."/>
            <person name="Oberbeckmann S."/>
            <person name="Bunk B."/>
            <person name="Jeske O."/>
            <person name="Meyerdierks A."/>
            <person name="Storesund J.E."/>
            <person name="Kallscheuer N."/>
            <person name="Luecker S."/>
            <person name="Lage O.M."/>
            <person name="Pohl T."/>
            <person name="Merkel B.J."/>
            <person name="Hornburger P."/>
            <person name="Mueller R.-W."/>
            <person name="Bruemmer F."/>
            <person name="Labrenz M."/>
            <person name="Spormann A.M."/>
            <person name="Op den Camp H."/>
            <person name="Overmann J."/>
            <person name="Amann R."/>
            <person name="Jetten M.S.M."/>
            <person name="Mascher T."/>
            <person name="Medema M.H."/>
            <person name="Devos D.P."/>
            <person name="Kaster A.-K."/>
            <person name="Ovreas L."/>
            <person name="Rohde M."/>
            <person name="Galperin M.Y."/>
            <person name="Jogler C."/>
        </authorList>
    </citation>
    <scope>NUCLEOTIDE SEQUENCE [LARGE SCALE GENOMIC DNA]</scope>
    <source>
        <strain evidence="7 8">ETA_A8</strain>
    </source>
</reference>
<evidence type="ECO:0000313" key="8">
    <source>
        <dbReference type="Proteomes" id="UP000315017"/>
    </source>
</evidence>